<proteinExistence type="predicted"/>
<dbReference type="AlphaFoldDB" id="J0P2Z6"/>
<evidence type="ECO:0000313" key="1">
    <source>
        <dbReference type="EMBL" id="EJF51782.1"/>
    </source>
</evidence>
<organism evidence="1 2">
    <name type="scientific">Saprospira grandis DSM 2844</name>
    <dbReference type="NCBI Taxonomy" id="694433"/>
    <lineage>
        <taxon>Bacteria</taxon>
        <taxon>Pseudomonadati</taxon>
        <taxon>Bacteroidota</taxon>
        <taxon>Saprospiria</taxon>
        <taxon>Saprospirales</taxon>
        <taxon>Saprospiraceae</taxon>
        <taxon>Saprospira</taxon>
    </lineage>
</organism>
<dbReference type="EMBL" id="JH719944">
    <property type="protein sequence ID" value="EJF51782.1"/>
    <property type="molecule type" value="Genomic_DNA"/>
</dbReference>
<protein>
    <submittedName>
        <fullName evidence="1">Uncharacterized protein</fullName>
    </submittedName>
</protein>
<dbReference type="HOGENOM" id="CLU_2248240_0_0_10"/>
<accession>J0P2Z6</accession>
<dbReference type="Proteomes" id="UP000005113">
    <property type="component" value="Unassembled WGS sequence"/>
</dbReference>
<name>J0P2Z6_9BACT</name>
<dbReference type="OrthoDB" id="8454595at2"/>
<dbReference type="RefSeq" id="WP_002661288.1">
    <property type="nucleotide sequence ID" value="NZ_JH719944.1"/>
</dbReference>
<sequence length="104" mass="12395">MTKLQLNCRDAILDTMANFASEKLQTSYQNSVPFVNVTLELFERWCSEFRFKKNRSWFRAIFSDLEWEALLYFEYTVKKVEKTLDEKGYSTTDVFLETALLHKS</sequence>
<reference evidence="2" key="1">
    <citation type="journal article" date="2012" name="Stand. Genomic Sci.">
        <title>Permanent draft genome sequence of the gliding predator Saprospira grandis strain Sa g1 (= HR1).</title>
        <authorList>
            <person name="Mavromatis K."/>
            <person name="Chertkov O."/>
            <person name="Lapidus A."/>
            <person name="Nolan M."/>
            <person name="Lucas S."/>
            <person name="Tice H."/>
            <person name="Del Rio T.G."/>
            <person name="Cheng J.F."/>
            <person name="Han C."/>
            <person name="Tapia R."/>
            <person name="Bruce D."/>
            <person name="Goodwin L.A."/>
            <person name="Pitluck S."/>
            <person name="Huntemann M."/>
            <person name="Liolios K."/>
            <person name="Pagani I."/>
            <person name="Ivanova N."/>
            <person name="Mikhailova N."/>
            <person name="Pati A."/>
            <person name="Chen A."/>
            <person name="Palaniappan K."/>
            <person name="Land M."/>
            <person name="Brambilla E.M."/>
            <person name="Rohde M."/>
            <person name="Spring S."/>
            <person name="Goker M."/>
            <person name="Detter J.C."/>
            <person name="Bristow J."/>
            <person name="Eisen J.A."/>
            <person name="Markowitz V."/>
            <person name="Hugenholtz P."/>
            <person name="Kyrpides N.C."/>
            <person name="Klenk H.P."/>
            <person name="Woyke T."/>
        </authorList>
    </citation>
    <scope>NUCLEOTIDE SEQUENCE [LARGE SCALE GENOMIC DNA]</scope>
    <source>
        <strain evidence="2">DSM 2844</strain>
    </source>
</reference>
<gene>
    <name evidence="1" type="ORF">SapgrDRAFT_0016</name>
</gene>
<evidence type="ECO:0000313" key="2">
    <source>
        <dbReference type="Proteomes" id="UP000005113"/>
    </source>
</evidence>